<protein>
    <submittedName>
        <fullName evidence="4">Calmodulin protein</fullName>
    </submittedName>
</protein>
<dbReference type="InterPro" id="IPR018247">
    <property type="entry name" value="EF_Hand_1_Ca_BS"/>
</dbReference>
<gene>
    <name evidence="4" type="ORF">SLA_5354</name>
</gene>
<dbReference type="InterPro" id="IPR050145">
    <property type="entry name" value="Centrin_CML-like"/>
</dbReference>
<dbReference type="InterPro" id="IPR011992">
    <property type="entry name" value="EF-hand-dom_pair"/>
</dbReference>
<dbReference type="SUPFAM" id="SSF47473">
    <property type="entry name" value="EF-hand"/>
    <property type="match status" value="1"/>
</dbReference>
<dbReference type="AlphaFoldDB" id="A0A160P5J5"/>
<reference evidence="4 5" key="1">
    <citation type="journal article" date="2016" name="Genome Announc.">
        <title>Complete Genome Sequence of Thiostrepton-Producing Streptomyces laurentii ATCC 31255.</title>
        <authorList>
            <person name="Doi K."/>
            <person name="Fujino Y."/>
            <person name="Nagayoshi Y."/>
            <person name="Ohshima T."/>
            <person name="Ogata S."/>
        </authorList>
    </citation>
    <scope>NUCLEOTIDE SEQUENCE [LARGE SCALE GENOMIC DNA]</scope>
    <source>
        <strain evidence="4 5">ATCC 31255</strain>
    </source>
</reference>
<evidence type="ECO:0000313" key="5">
    <source>
        <dbReference type="Proteomes" id="UP000217676"/>
    </source>
</evidence>
<dbReference type="FunFam" id="1.10.238.10:FF:000003">
    <property type="entry name" value="Calmodulin A"/>
    <property type="match status" value="1"/>
</dbReference>
<sequence>MADIESARTAFNKFDVDGDGFITAAEYKHVMAEMGDFHVTETVAEALIKQRDDNGDGRLSWDEFWAHLSQA</sequence>
<keyword evidence="2" id="KW-0106">Calcium</keyword>
<accession>A0A160P5J5</accession>
<dbReference type="Gene3D" id="1.10.238.10">
    <property type="entry name" value="EF-hand"/>
    <property type="match status" value="1"/>
</dbReference>
<dbReference type="Proteomes" id="UP000217676">
    <property type="component" value="Chromosome"/>
</dbReference>
<evidence type="ECO:0000313" key="4">
    <source>
        <dbReference type="EMBL" id="BAU86235.1"/>
    </source>
</evidence>
<evidence type="ECO:0000256" key="2">
    <source>
        <dbReference type="ARBA" id="ARBA00022837"/>
    </source>
</evidence>
<dbReference type="PROSITE" id="PS00018">
    <property type="entry name" value="EF_HAND_1"/>
    <property type="match status" value="2"/>
</dbReference>
<evidence type="ECO:0000256" key="1">
    <source>
        <dbReference type="ARBA" id="ARBA00022737"/>
    </source>
</evidence>
<feature type="domain" description="EF-hand" evidence="3">
    <location>
        <begin position="2"/>
        <end position="37"/>
    </location>
</feature>
<evidence type="ECO:0000259" key="3">
    <source>
        <dbReference type="PROSITE" id="PS50222"/>
    </source>
</evidence>
<dbReference type="Pfam" id="PF13499">
    <property type="entry name" value="EF-hand_7"/>
    <property type="match status" value="1"/>
</dbReference>
<proteinExistence type="predicted"/>
<feature type="domain" description="EF-hand" evidence="3">
    <location>
        <begin position="39"/>
        <end position="71"/>
    </location>
</feature>
<organism evidence="4 5">
    <name type="scientific">Streptomyces laurentii</name>
    <dbReference type="NCBI Taxonomy" id="39478"/>
    <lineage>
        <taxon>Bacteria</taxon>
        <taxon>Bacillati</taxon>
        <taxon>Actinomycetota</taxon>
        <taxon>Actinomycetes</taxon>
        <taxon>Kitasatosporales</taxon>
        <taxon>Streptomycetaceae</taxon>
        <taxon>Streptomyces</taxon>
    </lineage>
</organism>
<dbReference type="PROSITE" id="PS50222">
    <property type="entry name" value="EF_HAND_2"/>
    <property type="match status" value="2"/>
</dbReference>
<name>A0A160P5J5_STRLU</name>
<dbReference type="EMBL" id="AP017424">
    <property type="protein sequence ID" value="BAU86235.1"/>
    <property type="molecule type" value="Genomic_DNA"/>
</dbReference>
<dbReference type="GO" id="GO:0005509">
    <property type="term" value="F:calcium ion binding"/>
    <property type="evidence" value="ECO:0007669"/>
    <property type="project" value="InterPro"/>
</dbReference>
<dbReference type="RefSeq" id="WP_359878261.1">
    <property type="nucleotide sequence ID" value="NZ_JBEYHT010000028.1"/>
</dbReference>
<keyword evidence="1" id="KW-0677">Repeat</keyword>
<dbReference type="CDD" id="cd00051">
    <property type="entry name" value="EFh"/>
    <property type="match status" value="1"/>
</dbReference>
<dbReference type="InterPro" id="IPR002048">
    <property type="entry name" value="EF_hand_dom"/>
</dbReference>
<dbReference type="KEGG" id="slau:SLA_5354"/>
<dbReference type="SMART" id="SM00054">
    <property type="entry name" value="EFh"/>
    <property type="match status" value="2"/>
</dbReference>
<keyword evidence="5" id="KW-1185">Reference proteome</keyword>
<dbReference type="PANTHER" id="PTHR23050">
    <property type="entry name" value="CALCIUM BINDING PROTEIN"/>
    <property type="match status" value="1"/>
</dbReference>